<keyword evidence="3" id="KW-1185">Reference proteome</keyword>
<dbReference type="EMBL" id="CAKKLH010000281">
    <property type="protein sequence ID" value="CAH0107969.1"/>
    <property type="molecule type" value="Genomic_DNA"/>
</dbReference>
<proteinExistence type="predicted"/>
<dbReference type="OrthoDB" id="10558900at2759"/>
<comment type="caution">
    <text evidence="2">The sequence shown here is derived from an EMBL/GenBank/DDBJ whole genome shotgun (WGS) entry which is preliminary data.</text>
</comment>
<feature type="region of interest" description="Disordered" evidence="1">
    <location>
        <begin position="1"/>
        <end position="56"/>
    </location>
</feature>
<dbReference type="Proteomes" id="UP000789390">
    <property type="component" value="Unassembled WGS sequence"/>
</dbReference>
<accession>A0A8J2WM12</accession>
<feature type="compositionally biased region" description="Polar residues" evidence="1">
    <location>
        <begin position="9"/>
        <end position="33"/>
    </location>
</feature>
<reference evidence="2" key="1">
    <citation type="submission" date="2021-11" db="EMBL/GenBank/DDBJ databases">
        <authorList>
            <person name="Schell T."/>
        </authorList>
    </citation>
    <scope>NUCLEOTIDE SEQUENCE</scope>
    <source>
        <strain evidence="2">M5</strain>
    </source>
</reference>
<feature type="region of interest" description="Disordered" evidence="1">
    <location>
        <begin position="202"/>
        <end position="240"/>
    </location>
</feature>
<organism evidence="2 3">
    <name type="scientific">Daphnia galeata</name>
    <dbReference type="NCBI Taxonomy" id="27404"/>
    <lineage>
        <taxon>Eukaryota</taxon>
        <taxon>Metazoa</taxon>
        <taxon>Ecdysozoa</taxon>
        <taxon>Arthropoda</taxon>
        <taxon>Crustacea</taxon>
        <taxon>Branchiopoda</taxon>
        <taxon>Diplostraca</taxon>
        <taxon>Cladocera</taxon>
        <taxon>Anomopoda</taxon>
        <taxon>Daphniidae</taxon>
        <taxon>Daphnia</taxon>
    </lineage>
</organism>
<evidence type="ECO:0000313" key="2">
    <source>
        <dbReference type="EMBL" id="CAH0107969.1"/>
    </source>
</evidence>
<feature type="compositionally biased region" description="Acidic residues" evidence="1">
    <location>
        <begin position="47"/>
        <end position="56"/>
    </location>
</feature>
<gene>
    <name evidence="2" type="ORF">DGAL_LOCUS11315</name>
</gene>
<evidence type="ECO:0000256" key="1">
    <source>
        <dbReference type="SAM" id="MobiDB-lite"/>
    </source>
</evidence>
<sequence length="240" mass="27709">MSKLKNHRTPSIQSSSQWFQHSYGHVQQNSKLTQRSHRNIHSNENSSIDELEKETQSDEDVIIDEDENTFNGEELVIDQVLSHDREIPKDHPLEAKDHKVIVVINNNQTEPMTILSPEQQHRLTTQSDKGVIFTANIFFADKKIVAVPQHFRVPDLIILSLFENVALLPKYLGKPPTEKPEAETGHRRSCLQRRIQFFASASPTRNSRSKYPLKTENPRFDRTPLHNPTRLNLQKGRRLG</sequence>
<evidence type="ECO:0000313" key="3">
    <source>
        <dbReference type="Proteomes" id="UP000789390"/>
    </source>
</evidence>
<protein>
    <submittedName>
        <fullName evidence="2">Uncharacterized protein</fullName>
    </submittedName>
</protein>
<name>A0A8J2WM12_9CRUS</name>
<dbReference type="AlphaFoldDB" id="A0A8J2WM12"/>